<comment type="similarity">
    <text evidence="2">Belongs to the dTDP-4-dehydrorhamnose reductase family. MAT2B subfamily.</text>
</comment>
<dbReference type="InterPro" id="IPR029903">
    <property type="entry name" value="RmlD-like-bd"/>
</dbReference>
<dbReference type="SUPFAM" id="SSF51735">
    <property type="entry name" value="NAD(P)-binding Rossmann-fold domains"/>
    <property type="match status" value="1"/>
</dbReference>
<feature type="domain" description="RmlD-like substrate binding" evidence="7">
    <location>
        <begin position="44"/>
        <end position="330"/>
    </location>
</feature>
<dbReference type="Proteomes" id="UP000694846">
    <property type="component" value="Unplaced"/>
</dbReference>
<dbReference type="UniPathway" id="UPA00315">
    <property type="reaction ID" value="UER00080"/>
</dbReference>
<dbReference type="AlphaFoldDB" id="A0A8B8G275"/>
<comment type="subunit">
    <text evidence="6">Heterotrimer; composed of a catalytic MAT2A homodimer that binds one regulatory MAT2B chain. Heterohexamer; composed of a central, catalytic MAT2A homotetramer flanked on either side by a regulatory MAT2B chain. NADP binding increases the affinity for MAT2A.</text>
</comment>
<comment type="pathway">
    <text evidence="1">Amino-acid biosynthesis; S-adenosyl-L-methionine biosynthesis; S-adenosyl-L-methionine from L-methionine: step 1/1.</text>
</comment>
<dbReference type="OrthoDB" id="6235964at2759"/>
<dbReference type="GeneID" id="112687923"/>
<dbReference type="InterPro" id="IPR005913">
    <property type="entry name" value="dTDP_dehydrorham_reduct"/>
</dbReference>
<evidence type="ECO:0000313" key="9">
    <source>
        <dbReference type="RefSeq" id="XP_025416696.1"/>
    </source>
</evidence>
<dbReference type="Pfam" id="PF04321">
    <property type="entry name" value="RmlD_sub_bind"/>
    <property type="match status" value="1"/>
</dbReference>
<dbReference type="PANTHER" id="PTHR10491">
    <property type="entry name" value="DTDP-4-DEHYDRORHAMNOSE REDUCTASE"/>
    <property type="match status" value="1"/>
</dbReference>
<evidence type="ECO:0000256" key="2">
    <source>
        <dbReference type="ARBA" id="ARBA00008656"/>
    </source>
</evidence>
<evidence type="ECO:0000256" key="5">
    <source>
        <dbReference type="ARBA" id="ARBA00045998"/>
    </source>
</evidence>
<organism evidence="8 9">
    <name type="scientific">Sipha flava</name>
    <name type="common">yellow sugarcane aphid</name>
    <dbReference type="NCBI Taxonomy" id="143950"/>
    <lineage>
        <taxon>Eukaryota</taxon>
        <taxon>Metazoa</taxon>
        <taxon>Ecdysozoa</taxon>
        <taxon>Arthropoda</taxon>
        <taxon>Hexapoda</taxon>
        <taxon>Insecta</taxon>
        <taxon>Pterygota</taxon>
        <taxon>Neoptera</taxon>
        <taxon>Paraneoptera</taxon>
        <taxon>Hemiptera</taxon>
        <taxon>Sternorrhyncha</taxon>
        <taxon>Aphidomorpha</taxon>
        <taxon>Aphidoidea</taxon>
        <taxon>Aphididae</taxon>
        <taxon>Sipha</taxon>
    </lineage>
</organism>
<dbReference type="GO" id="GO:0006556">
    <property type="term" value="P:S-adenosylmethionine biosynthetic process"/>
    <property type="evidence" value="ECO:0007669"/>
    <property type="project" value="UniProtKB-UniPathway"/>
</dbReference>
<reference evidence="9" key="1">
    <citation type="submission" date="2025-08" db="UniProtKB">
        <authorList>
            <consortium name="RefSeq"/>
        </authorList>
    </citation>
    <scope>IDENTIFICATION</scope>
    <source>
        <tissue evidence="9">Whole body</tissue>
    </source>
</reference>
<dbReference type="GO" id="GO:0048269">
    <property type="term" value="C:methionine adenosyltransferase complex"/>
    <property type="evidence" value="ECO:0007669"/>
    <property type="project" value="TreeGrafter"/>
</dbReference>
<dbReference type="GO" id="GO:0048270">
    <property type="term" value="F:methionine adenosyltransferase regulator activity"/>
    <property type="evidence" value="ECO:0007669"/>
    <property type="project" value="TreeGrafter"/>
</dbReference>
<protein>
    <recommendedName>
        <fullName evidence="3">Methionine adenosyltransferase 2 subunit beta</fullName>
    </recommendedName>
    <alternativeName>
        <fullName evidence="4">Methionine adenosyltransferase II beta</fullName>
    </alternativeName>
</protein>
<dbReference type="PANTHER" id="PTHR10491:SF4">
    <property type="entry name" value="METHIONINE ADENOSYLTRANSFERASE 2 SUBUNIT BETA"/>
    <property type="match status" value="1"/>
</dbReference>
<evidence type="ECO:0000256" key="1">
    <source>
        <dbReference type="ARBA" id="ARBA00005224"/>
    </source>
</evidence>
<keyword evidence="8" id="KW-1185">Reference proteome</keyword>
<accession>A0A8B8G275</accession>
<evidence type="ECO:0000256" key="6">
    <source>
        <dbReference type="ARBA" id="ARBA00046786"/>
    </source>
</evidence>
<dbReference type="InterPro" id="IPR036291">
    <property type="entry name" value="NAD(P)-bd_dom_sf"/>
</dbReference>
<evidence type="ECO:0000313" key="8">
    <source>
        <dbReference type="Proteomes" id="UP000694846"/>
    </source>
</evidence>
<evidence type="ECO:0000256" key="4">
    <source>
        <dbReference type="ARBA" id="ARBA00029977"/>
    </source>
</evidence>
<sequence>MLVYVFEGCKKKNLIKPKNIHLHKFPKKMLAIKQGSIQDVNFDKGLLGRSIYERFLGESDWTVCGISFKRTSPGLTKLNLLDKESVTNLLHTVCPDVIVHCAAERFPDKVETYPQAAYDLNVGVTAHLADIANKLNVPLLYISTDYVFNGDNSPYKETDEPTPINEYGRLKLLGEKAVLAANSKNIVLRIPVLYGPVESLEESAVTCLLIGLKKCQNENNELFKVSNYELRNPSSVNDIAHIVFKLIEKKIVYNNNISGIYQWCGKEIFTKYDMVAKMAHIFGLSMERVIPVTSQSGVKRPFNTILDVSRINQLNIGIHTNFEDGIKSVLCGWVNN</sequence>
<comment type="function">
    <text evidence="5">Regulatory subunit of S-adenosylmethionine synthetase 2, an enzyme that catalyzes the formation of S-adenosylmethionine from methionine and ATP. Regulates MAT2A catalytic activity by changing its kinetic properties, increasing its affinity for L-methionine. Can bind NADP (in vitro).</text>
</comment>
<evidence type="ECO:0000256" key="3">
    <source>
        <dbReference type="ARBA" id="ARBA00021596"/>
    </source>
</evidence>
<dbReference type="Gene3D" id="3.40.50.720">
    <property type="entry name" value="NAD(P)-binding Rossmann-like Domain"/>
    <property type="match status" value="1"/>
</dbReference>
<proteinExistence type="inferred from homology"/>
<dbReference type="RefSeq" id="XP_025416696.1">
    <property type="nucleotide sequence ID" value="XM_025560911.1"/>
</dbReference>
<evidence type="ECO:0000259" key="7">
    <source>
        <dbReference type="Pfam" id="PF04321"/>
    </source>
</evidence>
<gene>
    <name evidence="9" type="primary">LOC112687923</name>
</gene>
<dbReference type="CDD" id="cd05254">
    <property type="entry name" value="dTDP_HR_like_SDR_e"/>
    <property type="match status" value="1"/>
</dbReference>
<name>A0A8B8G275_9HEMI</name>